<evidence type="ECO:0000256" key="1">
    <source>
        <dbReference type="SAM" id="Phobius"/>
    </source>
</evidence>
<reference evidence="3 4" key="2">
    <citation type="submission" date="2019-03" db="EMBL/GenBank/DDBJ databases">
        <title>Genomic Encyclopedia of Type Strains, Phase IV (KMG-IV): sequencing the most valuable type-strain genomes for metagenomic binning, comparative biology and taxonomic classification.</title>
        <authorList>
            <person name="Goeker M."/>
        </authorList>
    </citation>
    <scope>NUCLEOTIDE SEQUENCE [LARGE SCALE GENOMIC DNA]</scope>
    <source>
        <strain evidence="3 4">DSM 103426</strain>
    </source>
</reference>
<dbReference type="Proteomes" id="UP000294613">
    <property type="component" value="Unassembled WGS sequence"/>
</dbReference>
<reference evidence="2 5" key="1">
    <citation type="journal article" date="2018" name="Int. J. Syst. Evol. Microbiol.">
        <title>Draft Genome Sequence of Faecalimonas umbilicata JCM 30896T, an Acetate-Producing Bacterium Isolated from Human Feces.</title>
        <authorList>
            <person name="Sakamoto M."/>
            <person name="Ikeyama N."/>
            <person name="Yuki M."/>
            <person name="Ohkuma M."/>
        </authorList>
    </citation>
    <scope>NUCLEOTIDE SEQUENCE [LARGE SCALE GENOMIC DNA]</scope>
    <source>
        <strain evidence="2 5">EGH7</strain>
    </source>
</reference>
<feature type="transmembrane region" description="Helical" evidence="1">
    <location>
        <begin position="83"/>
        <end position="101"/>
    </location>
</feature>
<name>A0A4R3JND7_9FIRM</name>
<evidence type="ECO:0000313" key="5">
    <source>
        <dbReference type="Proteomes" id="UP000702954"/>
    </source>
</evidence>
<dbReference type="Proteomes" id="UP000702954">
    <property type="component" value="Unassembled WGS sequence"/>
</dbReference>
<gene>
    <name evidence="3" type="ORF">EDD74_11732</name>
    <name evidence="2" type="ORF">FAEUMB_12200</name>
</gene>
<dbReference type="EMBL" id="SLZV01000017">
    <property type="protein sequence ID" value="TCS66775.1"/>
    <property type="molecule type" value="Genomic_DNA"/>
</dbReference>
<comment type="caution">
    <text evidence="3">The sequence shown here is derived from an EMBL/GenBank/DDBJ whole genome shotgun (WGS) entry which is preliminary data.</text>
</comment>
<keyword evidence="1" id="KW-0472">Membrane</keyword>
<dbReference type="AlphaFoldDB" id="A0A4R3JND7"/>
<dbReference type="RefSeq" id="WP_016439657.1">
    <property type="nucleotide sequence ID" value="NZ_BHEO01000005.1"/>
</dbReference>
<dbReference type="EMBL" id="BHEO01000005">
    <property type="protein sequence ID" value="GBU04679.1"/>
    <property type="molecule type" value="Genomic_DNA"/>
</dbReference>
<dbReference type="InterPro" id="IPR045620">
    <property type="entry name" value="DUF6442"/>
</dbReference>
<keyword evidence="1" id="KW-0812">Transmembrane</keyword>
<feature type="transmembrane region" description="Helical" evidence="1">
    <location>
        <begin position="29"/>
        <end position="48"/>
    </location>
</feature>
<organism evidence="3 4">
    <name type="scientific">Faecalimonas umbilicata</name>
    <dbReference type="NCBI Taxonomy" id="1912855"/>
    <lineage>
        <taxon>Bacteria</taxon>
        <taxon>Bacillati</taxon>
        <taxon>Bacillota</taxon>
        <taxon>Clostridia</taxon>
        <taxon>Lachnospirales</taxon>
        <taxon>Lachnospiraceae</taxon>
        <taxon>Faecalimonas</taxon>
    </lineage>
</organism>
<accession>A0A4R3JND7</accession>
<evidence type="ECO:0000313" key="3">
    <source>
        <dbReference type="EMBL" id="TCS66775.1"/>
    </source>
</evidence>
<evidence type="ECO:0000313" key="4">
    <source>
        <dbReference type="Proteomes" id="UP000294613"/>
    </source>
</evidence>
<dbReference type="Pfam" id="PF20040">
    <property type="entry name" value="DUF6442"/>
    <property type="match status" value="1"/>
</dbReference>
<keyword evidence="1" id="KW-1133">Transmembrane helix</keyword>
<protein>
    <submittedName>
        <fullName evidence="3">Uncharacterized protein</fullName>
    </submittedName>
</protein>
<proteinExistence type="predicted"/>
<sequence length="103" mass="12348">MERDEILKMAQKESEHYDEREVFIQMKGYNYGMVASAIVFAFLVIMKAFRGEPMYDILAMYETTLAGFYIYKYKMEKKKKDLFLAICWGMTTIINLYLAIWRH</sequence>
<evidence type="ECO:0000313" key="2">
    <source>
        <dbReference type="EMBL" id="GBU04679.1"/>
    </source>
</evidence>
<keyword evidence="5" id="KW-1185">Reference proteome</keyword>